<dbReference type="AlphaFoldDB" id="A0A1A8WYG8"/>
<proteinExistence type="predicted"/>
<accession>A0A1A8WYG8</accession>
<evidence type="ECO:0000313" key="3">
    <source>
        <dbReference type="Proteomes" id="UP000078546"/>
    </source>
</evidence>
<gene>
    <name evidence="2" type="ORF">POVCU1_038010</name>
</gene>
<evidence type="ECO:0000256" key="1">
    <source>
        <dbReference type="SAM" id="MobiDB-lite"/>
    </source>
</evidence>
<protein>
    <submittedName>
        <fullName evidence="2">Uncharacterized protein</fullName>
    </submittedName>
</protein>
<feature type="compositionally biased region" description="Basic and acidic residues" evidence="1">
    <location>
        <begin position="23"/>
        <end position="33"/>
    </location>
</feature>
<dbReference type="EMBL" id="FLQV01000699">
    <property type="protein sequence ID" value="SBS97411.1"/>
    <property type="molecule type" value="Genomic_DNA"/>
</dbReference>
<reference evidence="3" key="1">
    <citation type="submission" date="2016-05" db="EMBL/GenBank/DDBJ databases">
        <authorList>
            <person name="Naeem Raeece"/>
        </authorList>
    </citation>
    <scope>NUCLEOTIDE SEQUENCE [LARGE SCALE GENOMIC DNA]</scope>
</reference>
<sequence>MYSCKKKKKKKGKERKEKKRKEKKGEDEYTRSDDEVYMNSPLYTVSVRTNYDENACRRWRVQQQSYANKR</sequence>
<name>A0A1A8WYG8_PLAOA</name>
<evidence type="ECO:0000313" key="2">
    <source>
        <dbReference type="EMBL" id="SBS97411.1"/>
    </source>
</evidence>
<feature type="compositionally biased region" description="Basic residues" evidence="1">
    <location>
        <begin position="1"/>
        <end position="22"/>
    </location>
</feature>
<feature type="region of interest" description="Disordered" evidence="1">
    <location>
        <begin position="1"/>
        <end position="33"/>
    </location>
</feature>
<dbReference type="Proteomes" id="UP000078546">
    <property type="component" value="Unassembled WGS sequence"/>
</dbReference>
<organism evidence="2 3">
    <name type="scientific">Plasmodium ovale curtisi</name>
    <dbReference type="NCBI Taxonomy" id="864141"/>
    <lineage>
        <taxon>Eukaryota</taxon>
        <taxon>Sar</taxon>
        <taxon>Alveolata</taxon>
        <taxon>Apicomplexa</taxon>
        <taxon>Aconoidasida</taxon>
        <taxon>Haemosporida</taxon>
        <taxon>Plasmodiidae</taxon>
        <taxon>Plasmodium</taxon>
        <taxon>Plasmodium (Plasmodium)</taxon>
    </lineage>
</organism>